<keyword evidence="10" id="KW-1185">Reference proteome</keyword>
<feature type="transmembrane region" description="Helical" evidence="7">
    <location>
        <begin position="83"/>
        <end position="107"/>
    </location>
</feature>
<evidence type="ECO:0000256" key="4">
    <source>
        <dbReference type="ARBA" id="ARBA00022729"/>
    </source>
</evidence>
<keyword evidence="4" id="KW-0732">Signal</keyword>
<evidence type="ECO:0000256" key="5">
    <source>
        <dbReference type="ARBA" id="ARBA00022989"/>
    </source>
</evidence>
<feature type="transmembrane region" description="Helical" evidence="7">
    <location>
        <begin position="289"/>
        <end position="310"/>
    </location>
</feature>
<reference evidence="9" key="1">
    <citation type="journal article" date="2023" name="G3 (Bethesda)">
        <title>Whole genome assembly and annotation of the endangered Caribbean coral Acropora cervicornis.</title>
        <authorList>
            <person name="Selwyn J.D."/>
            <person name="Vollmer S.V."/>
        </authorList>
    </citation>
    <scope>NUCLEOTIDE SEQUENCE</scope>
    <source>
        <strain evidence="9">K2</strain>
    </source>
</reference>
<keyword evidence="2" id="KW-0597">Phosphoprotein</keyword>
<keyword evidence="3 7" id="KW-0812">Transmembrane</keyword>
<evidence type="ECO:0000256" key="6">
    <source>
        <dbReference type="ARBA" id="ARBA00023136"/>
    </source>
</evidence>
<evidence type="ECO:0000313" key="10">
    <source>
        <dbReference type="Proteomes" id="UP001249851"/>
    </source>
</evidence>
<organism evidence="9 10">
    <name type="scientific">Acropora cervicornis</name>
    <name type="common">Staghorn coral</name>
    <dbReference type="NCBI Taxonomy" id="6130"/>
    <lineage>
        <taxon>Eukaryota</taxon>
        <taxon>Metazoa</taxon>
        <taxon>Cnidaria</taxon>
        <taxon>Anthozoa</taxon>
        <taxon>Hexacorallia</taxon>
        <taxon>Scleractinia</taxon>
        <taxon>Astrocoeniina</taxon>
        <taxon>Acroporidae</taxon>
        <taxon>Acropora</taxon>
    </lineage>
</organism>
<dbReference type="AlphaFoldDB" id="A0AAD9QSL5"/>
<evidence type="ECO:0000313" key="9">
    <source>
        <dbReference type="EMBL" id="KAK2566728.1"/>
    </source>
</evidence>
<dbReference type="PANTHER" id="PTHR35578">
    <property type="entry name" value="PROLINE-RICH TRANSMEMBRANE PROTEIN 4-RELATED"/>
    <property type="match status" value="1"/>
</dbReference>
<protein>
    <recommendedName>
        <fullName evidence="8">Proline-rich transmembrane protein 3/4 domain-containing protein</fullName>
    </recommendedName>
</protein>
<sequence>MAYENGLSSSADPVAQSEGKASSISVIGEPLPEWHTAIHKWGFAWMFYLYGFGAAFGALSLAVGIFLIRTLKIKRSMRPKKASLILLILLLLFGLFRCLFLCIDAYNIKAIFPKVVSNILWSLGNPCIITGYVLIYLVLRNVFFLREKFQNWYTGRNVALITVPYFLLAFTAELMFFVAPHFKGLTFACQIVTVILSMMLSSFYSYVVYLLWKNYKRKRTGKDTTKIQQMAWAYVKPKNSHQDRKVLSIFKTCIAAVVGGMVLCALQIYSMSGVYGVFSKAVYVKAWPWLIFNYAMRILELFLALVLYAASTTGVRQQTAAKNHNHSFAVSLTVPVDYEGAGSRRGTRLMSLSIASSNAVTDVGNGKADIF</sequence>
<evidence type="ECO:0000256" key="3">
    <source>
        <dbReference type="ARBA" id="ARBA00022692"/>
    </source>
</evidence>
<feature type="transmembrane region" description="Helical" evidence="7">
    <location>
        <begin position="246"/>
        <end position="269"/>
    </location>
</feature>
<dbReference type="InterPro" id="IPR059081">
    <property type="entry name" value="PRRT3-4"/>
</dbReference>
<dbReference type="EMBL" id="JARQWQ010000016">
    <property type="protein sequence ID" value="KAK2566728.1"/>
    <property type="molecule type" value="Genomic_DNA"/>
</dbReference>
<accession>A0AAD9QSL5</accession>
<feature type="transmembrane region" description="Helical" evidence="7">
    <location>
        <begin position="185"/>
        <end position="212"/>
    </location>
</feature>
<evidence type="ECO:0000259" key="8">
    <source>
        <dbReference type="Pfam" id="PF25987"/>
    </source>
</evidence>
<feature type="domain" description="Proline-rich transmembrane protein 3/4" evidence="8">
    <location>
        <begin position="28"/>
        <end position="324"/>
    </location>
</feature>
<comment type="subcellular location">
    <subcellularLocation>
        <location evidence="1">Membrane</location>
        <topology evidence="1">Multi-pass membrane protein</topology>
    </subcellularLocation>
</comment>
<reference evidence="9" key="2">
    <citation type="journal article" date="2023" name="Science">
        <title>Genomic signatures of disease resistance in endangered staghorn corals.</title>
        <authorList>
            <person name="Vollmer S.V."/>
            <person name="Selwyn J.D."/>
            <person name="Despard B.A."/>
            <person name="Roesel C.L."/>
        </authorList>
    </citation>
    <scope>NUCLEOTIDE SEQUENCE</scope>
    <source>
        <strain evidence="9">K2</strain>
    </source>
</reference>
<dbReference type="InterPro" id="IPR052836">
    <property type="entry name" value="PRRT_domain-containing"/>
</dbReference>
<evidence type="ECO:0000256" key="7">
    <source>
        <dbReference type="SAM" id="Phobius"/>
    </source>
</evidence>
<evidence type="ECO:0000256" key="2">
    <source>
        <dbReference type="ARBA" id="ARBA00022553"/>
    </source>
</evidence>
<dbReference type="Pfam" id="PF25987">
    <property type="entry name" value="PRRT3"/>
    <property type="match status" value="1"/>
</dbReference>
<name>A0AAD9QSL5_ACRCE</name>
<dbReference type="PANTHER" id="PTHR35578:SF6">
    <property type="entry name" value="PROLINE-RICH TRANSMEMBRANE PROTEIN 4"/>
    <property type="match status" value="1"/>
</dbReference>
<comment type="caution">
    <text evidence="9">The sequence shown here is derived from an EMBL/GenBank/DDBJ whole genome shotgun (WGS) entry which is preliminary data.</text>
</comment>
<gene>
    <name evidence="9" type="ORF">P5673_009400</name>
</gene>
<keyword evidence="6 7" id="KW-0472">Membrane</keyword>
<dbReference type="Proteomes" id="UP001249851">
    <property type="component" value="Unassembled WGS sequence"/>
</dbReference>
<feature type="transmembrane region" description="Helical" evidence="7">
    <location>
        <begin position="119"/>
        <end position="139"/>
    </location>
</feature>
<feature type="transmembrane region" description="Helical" evidence="7">
    <location>
        <begin position="159"/>
        <end position="179"/>
    </location>
</feature>
<proteinExistence type="predicted"/>
<evidence type="ECO:0000256" key="1">
    <source>
        <dbReference type="ARBA" id="ARBA00004141"/>
    </source>
</evidence>
<feature type="transmembrane region" description="Helical" evidence="7">
    <location>
        <begin position="47"/>
        <end position="71"/>
    </location>
</feature>
<keyword evidence="5 7" id="KW-1133">Transmembrane helix</keyword>